<proteinExistence type="predicted"/>
<keyword evidence="2" id="KW-0456">Lyase</keyword>
<name>C2MDA8_9PORP</name>
<dbReference type="STRING" id="596327.PORUE0001_0429"/>
<reference evidence="2 3" key="1">
    <citation type="submission" date="2009-04" db="EMBL/GenBank/DDBJ databases">
        <authorList>
            <person name="Sebastian Y."/>
            <person name="Madupu R."/>
            <person name="Durkin A.S."/>
            <person name="Torralba M."/>
            <person name="Methe B."/>
            <person name="Sutton G.G."/>
            <person name="Strausberg R.L."/>
            <person name="Nelson K.E."/>
        </authorList>
    </citation>
    <scope>NUCLEOTIDE SEQUENCE [LARGE SCALE GENOMIC DNA]</scope>
    <source>
        <strain evidence="2 3">60-3</strain>
    </source>
</reference>
<keyword evidence="1" id="KW-0732">Signal</keyword>
<keyword evidence="3" id="KW-1185">Reference proteome</keyword>
<dbReference type="AlphaFoldDB" id="C2MDA8"/>
<organism evidence="2 3">
    <name type="scientific">Porphyromonas uenonis 60-3</name>
    <dbReference type="NCBI Taxonomy" id="596327"/>
    <lineage>
        <taxon>Bacteria</taxon>
        <taxon>Pseudomonadati</taxon>
        <taxon>Bacteroidota</taxon>
        <taxon>Bacteroidia</taxon>
        <taxon>Bacteroidales</taxon>
        <taxon>Porphyromonadaceae</taxon>
        <taxon>Porphyromonas</taxon>
    </lineage>
</organism>
<evidence type="ECO:0000256" key="1">
    <source>
        <dbReference type="SAM" id="SignalP"/>
    </source>
</evidence>
<dbReference type="RefSeq" id="WP_007365729.1">
    <property type="nucleotide sequence ID" value="NZ_ACLR01000182.1"/>
</dbReference>
<dbReference type="Gene3D" id="3.40.50.1400">
    <property type="match status" value="2"/>
</dbReference>
<evidence type="ECO:0000313" key="3">
    <source>
        <dbReference type="Proteomes" id="UP000003303"/>
    </source>
</evidence>
<comment type="caution">
    <text evidence="2">The sequence shown here is derived from an EMBL/GenBank/DDBJ whole genome shotgun (WGS) entry which is preliminary data.</text>
</comment>
<dbReference type="OrthoDB" id="9770331at2"/>
<feature type="signal peptide" evidence="1">
    <location>
        <begin position="1"/>
        <end position="23"/>
    </location>
</feature>
<dbReference type="Proteomes" id="UP000003303">
    <property type="component" value="Unassembled WGS sequence"/>
</dbReference>
<dbReference type="InterPro" id="IPR010388">
    <property type="entry name" value="Anaerobic_Co-chelatase"/>
</dbReference>
<feature type="chain" id="PRO_5002916544" evidence="1">
    <location>
        <begin position="24"/>
        <end position="342"/>
    </location>
</feature>
<dbReference type="eggNOG" id="COG4822">
    <property type="taxonomic scope" value="Bacteria"/>
</dbReference>
<dbReference type="GO" id="GO:0019251">
    <property type="term" value="P:anaerobic cobalamin biosynthetic process"/>
    <property type="evidence" value="ECO:0007669"/>
    <property type="project" value="InterPro"/>
</dbReference>
<sequence>MKKLLTILSLCALGLTLLTCVGCQEDDNLALSNHDKKLQAVTKEVKAKKTTDKALLLVSFGSTWDKPQQTFKKVQEAFKKKFPDRDLYFAFTSEICMTRCAQKGWNYYAPKFYLEALGVAGYKDIAVQSLHIVPGEEFLRIQNCIKDFRNDGEHPEFAKTTVYLAGPLLEGDDDCKTVAAELHKIYGKAVAENKLVSFMGHGNPENMNYGRGNARYHKIEEELQKLSPNYFVATVDMEGNLVDDLIARAKKAGKTEGTMLLHPLMSIAGDHANNDLKGGVDPQNPEEGSWRYEMNKAGYKCTLDDCTMNGLADYPAIVNVWISHMEKALAGEPLYTPEEDEK</sequence>
<dbReference type="GO" id="GO:0016852">
    <property type="term" value="F:sirohydrochlorin cobaltochelatase activity"/>
    <property type="evidence" value="ECO:0007669"/>
    <property type="project" value="InterPro"/>
</dbReference>
<accession>C2MDA8</accession>
<gene>
    <name evidence="2" type="primary">cbiK</name>
    <name evidence="2" type="ORF">PORUE0001_0429</name>
</gene>
<dbReference type="SUPFAM" id="SSF53800">
    <property type="entry name" value="Chelatase"/>
    <property type="match status" value="1"/>
</dbReference>
<protein>
    <submittedName>
        <fullName evidence="2">Cobalt chelatase (CbiK)</fullName>
        <ecNumber evidence="2">4.99.1.-</ecNumber>
    </submittedName>
</protein>
<dbReference type="Pfam" id="PF06180">
    <property type="entry name" value="CbiK"/>
    <property type="match status" value="1"/>
</dbReference>
<dbReference type="EMBL" id="ACLR01000182">
    <property type="protein sequence ID" value="EEK16288.1"/>
    <property type="molecule type" value="Genomic_DNA"/>
</dbReference>
<dbReference type="EC" id="4.99.1.-" evidence="2"/>
<evidence type="ECO:0000313" key="2">
    <source>
        <dbReference type="EMBL" id="EEK16288.1"/>
    </source>
</evidence>